<reference evidence="9 10" key="1">
    <citation type="journal article" date="2008" name="Nature">
        <title>Genome analysis of the platypus reveals unique signatures of evolution.</title>
        <authorList>
            <person name="Warren W.C."/>
            <person name="Hillier L.W."/>
            <person name="Marshall Graves J.A."/>
            <person name="Birney E."/>
            <person name="Ponting C.P."/>
            <person name="Grutzner F."/>
            <person name="Belov K."/>
            <person name="Miller W."/>
            <person name="Clarke L."/>
            <person name="Chinwalla A.T."/>
            <person name="Yang S.P."/>
            <person name="Heger A."/>
            <person name="Locke D.P."/>
            <person name="Miethke P."/>
            <person name="Waters P.D."/>
            <person name="Veyrunes F."/>
            <person name="Fulton L."/>
            <person name="Fulton B."/>
            <person name="Graves T."/>
            <person name="Wallis J."/>
            <person name="Puente X.S."/>
            <person name="Lopez-Otin C."/>
            <person name="Ordonez G.R."/>
            <person name="Eichler E.E."/>
            <person name="Chen L."/>
            <person name="Cheng Z."/>
            <person name="Deakin J.E."/>
            <person name="Alsop A."/>
            <person name="Thompson K."/>
            <person name="Kirby P."/>
            <person name="Papenfuss A.T."/>
            <person name="Wakefield M.J."/>
            <person name="Olender T."/>
            <person name="Lancet D."/>
            <person name="Huttley G.A."/>
            <person name="Smit A.F."/>
            <person name="Pask A."/>
            <person name="Temple-Smith P."/>
            <person name="Batzer M.A."/>
            <person name="Walker J.A."/>
            <person name="Konkel M.K."/>
            <person name="Harris R.S."/>
            <person name="Whittington C.M."/>
            <person name="Wong E.S."/>
            <person name="Gemmell N.J."/>
            <person name="Buschiazzo E."/>
            <person name="Vargas Jentzsch I.M."/>
            <person name="Merkel A."/>
            <person name="Schmitz J."/>
            <person name="Zemann A."/>
            <person name="Churakov G."/>
            <person name="Kriegs J.O."/>
            <person name="Brosius J."/>
            <person name="Murchison E.P."/>
            <person name="Sachidanandam R."/>
            <person name="Smith C."/>
            <person name="Hannon G.J."/>
            <person name="Tsend-Ayush E."/>
            <person name="McMillan D."/>
            <person name="Attenborough R."/>
            <person name="Rens W."/>
            <person name="Ferguson-Smith M."/>
            <person name="Lefevre C.M."/>
            <person name="Sharp J.A."/>
            <person name="Nicholas K.R."/>
            <person name="Ray D.A."/>
            <person name="Kube M."/>
            <person name="Reinhardt R."/>
            <person name="Pringle T.H."/>
            <person name="Taylor J."/>
            <person name="Jones R.C."/>
            <person name="Nixon B."/>
            <person name="Dacheux J.L."/>
            <person name="Niwa H."/>
            <person name="Sekita Y."/>
            <person name="Huang X."/>
            <person name="Stark A."/>
            <person name="Kheradpour P."/>
            <person name="Kellis M."/>
            <person name="Flicek P."/>
            <person name="Chen Y."/>
            <person name="Webber C."/>
            <person name="Hardison R."/>
            <person name="Nelson J."/>
            <person name="Hallsworth-Pepin K."/>
            <person name="Delehaunty K."/>
            <person name="Markovic C."/>
            <person name="Minx P."/>
            <person name="Feng Y."/>
            <person name="Kremitzki C."/>
            <person name="Mitreva M."/>
            <person name="Glasscock J."/>
            <person name="Wylie T."/>
            <person name="Wohldmann P."/>
            <person name="Thiru P."/>
            <person name="Nhan M.N."/>
            <person name="Pohl C.S."/>
            <person name="Smith S.M."/>
            <person name="Hou S."/>
            <person name="Nefedov M."/>
            <person name="de Jong P.J."/>
            <person name="Renfree M.B."/>
            <person name="Mardis E.R."/>
            <person name="Wilson R.K."/>
        </authorList>
    </citation>
    <scope>NUCLEOTIDE SEQUENCE [LARGE SCALE GENOMIC DNA]</scope>
    <source>
        <strain evidence="9 10">Glennie</strain>
    </source>
</reference>
<dbReference type="PROSITE" id="PS40000">
    <property type="entry name" value="DM_1"/>
    <property type="match status" value="1"/>
</dbReference>
<keyword evidence="10" id="KW-1185">Reference proteome</keyword>
<sequence>MTEKQGAPALGDWEIDVETLELEEGEKEPPPPSSQQLPQHNGPRPLQPGGPREDEEEKEEEEEEEDKEEEEEEDEVEGEEEGEDEGAIPGPSQQSLGQQQPPPPPEPEPEQERQPPAGQTERGGGEQRKLSRTPKCARCRNHGVVSCLKGHKRFCRWRDCQCANCLLVVERQRVMAAQVALRRQQATEDKKGLSGKQNHFERKAVYQRQVRAPSLLAKSILEGYRPIPADPYLGGNSPLPPPVSDRMRKRRAFADKELENIMLEREYKEREMMEATQAALFLPNRMVHGAEYNTYKTAFNPSQMETPSKDFCNFLPTCLDLTMQYSGSGNMELISSNVSVATTYRQYPLSSRFLVWPKCGPISDALLYQQCLLNATSSVQPLKPGTSWDSKVSQVQDGQNPEHDMIPPKIEHSLLLPHAREAQPPRNDIQCALQEARERSAFSPPKRNFSQISDKDSQSPQEHVLSKISKESTKHPLPLKYNPFHSLFQQTLNDKSGPEFKTPFVTESLEETSKKHRECSVKENQKYKFTIDRYAKDFFAVKQVGTKLSTNEPLSFSVESILKRPSSAVTHVSQ</sequence>
<keyword evidence="2 6" id="KW-0479">Metal-binding</keyword>
<evidence type="ECO:0000256" key="4">
    <source>
        <dbReference type="ARBA" id="ARBA00023125"/>
    </source>
</evidence>
<keyword evidence="4 6" id="KW-0238">DNA-binding</keyword>
<dbReference type="GeneTree" id="ENSGT00940000156282"/>
<dbReference type="CTD" id="10655"/>
<dbReference type="OMA" id="WDLKGTR"/>
<evidence type="ECO:0000256" key="7">
    <source>
        <dbReference type="SAM" id="MobiDB-lite"/>
    </source>
</evidence>
<dbReference type="FunCoup" id="A0A6I8P1V8">
    <property type="interactions" value="272"/>
</dbReference>
<dbReference type="Ensembl" id="ENSOANT00000068645.1">
    <property type="protein sequence ID" value="ENSOANP00000047727.1"/>
    <property type="gene ID" value="ENSOANG00000008296.3"/>
</dbReference>
<feature type="compositionally biased region" description="Low complexity" evidence="7">
    <location>
        <begin position="89"/>
        <end position="99"/>
    </location>
</feature>
<dbReference type="GO" id="GO:0001228">
    <property type="term" value="F:DNA-binding transcription activator activity, RNA polymerase II-specific"/>
    <property type="evidence" value="ECO:0007669"/>
    <property type="project" value="Ensembl"/>
</dbReference>
<dbReference type="InterPro" id="IPR001275">
    <property type="entry name" value="DM_DNA-bd"/>
</dbReference>
<dbReference type="GO" id="GO:0000981">
    <property type="term" value="F:DNA-binding transcription factor activity, RNA polymerase II-specific"/>
    <property type="evidence" value="ECO:0000318"/>
    <property type="project" value="GO_Central"/>
</dbReference>
<accession>A0A6I8P1V8</accession>
<evidence type="ECO:0000256" key="5">
    <source>
        <dbReference type="ARBA" id="ARBA00023242"/>
    </source>
</evidence>
<evidence type="ECO:0000259" key="8">
    <source>
        <dbReference type="PROSITE" id="PS50809"/>
    </source>
</evidence>
<evidence type="ECO:0000256" key="2">
    <source>
        <dbReference type="ARBA" id="ARBA00022723"/>
    </source>
</evidence>
<dbReference type="GO" id="GO:0046872">
    <property type="term" value="F:metal ion binding"/>
    <property type="evidence" value="ECO:0007669"/>
    <property type="project" value="UniProtKB-KW"/>
</dbReference>
<feature type="compositionally biased region" description="Basic and acidic residues" evidence="7">
    <location>
        <begin position="464"/>
        <end position="474"/>
    </location>
</feature>
<feature type="region of interest" description="Disordered" evidence="7">
    <location>
        <begin position="437"/>
        <end position="476"/>
    </location>
</feature>
<dbReference type="InterPro" id="IPR026607">
    <property type="entry name" value="DMRT"/>
</dbReference>
<keyword evidence="5 6" id="KW-0539">Nucleus</keyword>
<feature type="region of interest" description="Disordered" evidence="7">
    <location>
        <begin position="1"/>
        <end position="133"/>
    </location>
</feature>
<dbReference type="InterPro" id="IPR036407">
    <property type="entry name" value="DM_DNA-bd_sf"/>
</dbReference>
<feature type="domain" description="DM" evidence="8">
    <location>
        <begin position="136"/>
        <end position="183"/>
    </location>
</feature>
<protein>
    <submittedName>
        <fullName evidence="9">Doublesex and mab-3 related transcription factor 2</fullName>
    </submittedName>
</protein>
<dbReference type="PROSITE" id="PS50809">
    <property type="entry name" value="DM_2"/>
    <property type="match status" value="1"/>
</dbReference>
<dbReference type="SMART" id="SM00301">
    <property type="entry name" value="DM"/>
    <property type="match status" value="1"/>
</dbReference>
<dbReference type="InParanoid" id="A0A6I8P1V8"/>
<dbReference type="GO" id="GO:0042802">
    <property type="term" value="F:identical protein binding"/>
    <property type="evidence" value="ECO:0007669"/>
    <property type="project" value="Ensembl"/>
</dbReference>
<dbReference type="GO" id="GO:0005634">
    <property type="term" value="C:nucleus"/>
    <property type="evidence" value="ECO:0000318"/>
    <property type="project" value="GO_Central"/>
</dbReference>
<proteinExistence type="inferred from homology"/>
<evidence type="ECO:0000313" key="10">
    <source>
        <dbReference type="Proteomes" id="UP000002279"/>
    </source>
</evidence>
<dbReference type="GO" id="GO:0048706">
    <property type="term" value="P:embryonic skeletal system development"/>
    <property type="evidence" value="ECO:0007669"/>
    <property type="project" value="Ensembl"/>
</dbReference>
<dbReference type="Bgee" id="ENSOANG00000008296">
    <property type="expression patterns" value="Expressed in adult mammalian kidney and 3 other cell types or tissues"/>
</dbReference>
<dbReference type="OrthoDB" id="9420343at2759"/>
<dbReference type="FunFam" id="4.10.1040.10:FF:000001">
    <property type="entry name" value="doublesex- and mab-3-related transcription factor 1"/>
    <property type="match status" value="1"/>
</dbReference>
<feature type="compositionally biased region" description="Acidic residues" evidence="7">
    <location>
        <begin position="13"/>
        <end position="26"/>
    </location>
</feature>
<dbReference type="GO" id="GO:0000978">
    <property type="term" value="F:RNA polymerase II cis-regulatory region sequence-specific DNA binding"/>
    <property type="evidence" value="ECO:0000318"/>
    <property type="project" value="GO_Central"/>
</dbReference>
<keyword evidence="3 6" id="KW-0862">Zinc</keyword>
<dbReference type="GeneID" id="103164758"/>
<reference evidence="9" key="3">
    <citation type="submission" date="2025-09" db="UniProtKB">
        <authorList>
            <consortium name="Ensembl"/>
        </authorList>
    </citation>
    <scope>IDENTIFICATION</scope>
    <source>
        <strain evidence="9">Glennie</strain>
    </source>
</reference>
<name>A0A6I8P1V8_ORNAN</name>
<organism evidence="9 10">
    <name type="scientific">Ornithorhynchus anatinus</name>
    <name type="common">Duckbill platypus</name>
    <dbReference type="NCBI Taxonomy" id="9258"/>
    <lineage>
        <taxon>Eukaryota</taxon>
        <taxon>Metazoa</taxon>
        <taxon>Chordata</taxon>
        <taxon>Craniata</taxon>
        <taxon>Vertebrata</taxon>
        <taxon>Euteleostomi</taxon>
        <taxon>Mammalia</taxon>
        <taxon>Monotremata</taxon>
        <taxon>Ornithorhynchidae</taxon>
        <taxon>Ornithorhynchus</taxon>
    </lineage>
</organism>
<dbReference type="PANTHER" id="PTHR12322:SF122">
    <property type="entry name" value="DOUBLESEX- AND MAB-3-RELATED TRANSCRIPTION FACTOR 2"/>
    <property type="match status" value="1"/>
</dbReference>
<dbReference type="GO" id="GO:2000287">
    <property type="term" value="P:positive regulation of myotome development"/>
    <property type="evidence" value="ECO:0007669"/>
    <property type="project" value="Ensembl"/>
</dbReference>
<evidence type="ECO:0000256" key="6">
    <source>
        <dbReference type="PROSITE-ProRule" id="PRU00070"/>
    </source>
</evidence>
<dbReference type="GO" id="GO:0061055">
    <property type="term" value="P:myotome development"/>
    <property type="evidence" value="ECO:0007669"/>
    <property type="project" value="Ensembl"/>
</dbReference>
<evidence type="ECO:0000256" key="1">
    <source>
        <dbReference type="ARBA" id="ARBA00006834"/>
    </source>
</evidence>
<dbReference type="GO" id="GO:0014807">
    <property type="term" value="P:regulation of somitogenesis"/>
    <property type="evidence" value="ECO:0007669"/>
    <property type="project" value="Ensembl"/>
</dbReference>
<dbReference type="GO" id="GO:0007548">
    <property type="term" value="P:sex differentiation"/>
    <property type="evidence" value="ECO:0000318"/>
    <property type="project" value="GO_Central"/>
</dbReference>
<evidence type="ECO:0000256" key="3">
    <source>
        <dbReference type="ARBA" id="ARBA00022833"/>
    </source>
</evidence>
<feature type="DNA-binding region" description="DM" evidence="6">
    <location>
        <begin position="136"/>
        <end position="183"/>
    </location>
</feature>
<dbReference type="SUPFAM" id="SSF82927">
    <property type="entry name" value="Cysteine-rich DNA binding domain, (DM domain)"/>
    <property type="match status" value="1"/>
</dbReference>
<dbReference type="PANTHER" id="PTHR12322">
    <property type="entry name" value="DOUBLESEX AND MAB-3 RELATED TRANSCRIPTION FACTOR DMRT"/>
    <property type="match status" value="1"/>
</dbReference>
<dbReference type="AlphaFoldDB" id="A0A6I8P1V8"/>
<dbReference type="Gene3D" id="4.10.1040.10">
    <property type="entry name" value="DM DNA-binding domain"/>
    <property type="match status" value="1"/>
</dbReference>
<dbReference type="KEGG" id="oaa:103164758"/>
<dbReference type="Pfam" id="PF00751">
    <property type="entry name" value="DM"/>
    <property type="match status" value="1"/>
</dbReference>
<comment type="similarity">
    <text evidence="1">Belongs to the DMRT family.</text>
</comment>
<dbReference type="RefSeq" id="XP_028911116.1">
    <property type="nucleotide sequence ID" value="XM_029055283.2"/>
</dbReference>
<dbReference type="Proteomes" id="UP000002279">
    <property type="component" value="Chromosome X5"/>
</dbReference>
<evidence type="ECO:0000313" key="9">
    <source>
        <dbReference type="Ensembl" id="ENSOANP00000047727.1"/>
    </source>
</evidence>
<dbReference type="GO" id="GO:0006357">
    <property type="term" value="P:regulation of transcription by RNA polymerase II"/>
    <property type="evidence" value="ECO:0000318"/>
    <property type="project" value="GO_Central"/>
</dbReference>
<comment type="subcellular location">
    <subcellularLocation>
        <location evidence="6">Nucleus</location>
    </subcellularLocation>
</comment>
<reference evidence="9" key="2">
    <citation type="submission" date="2025-08" db="UniProtKB">
        <authorList>
            <consortium name="Ensembl"/>
        </authorList>
    </citation>
    <scope>IDENTIFICATION</scope>
    <source>
        <strain evidence="9">Glennie</strain>
    </source>
</reference>
<gene>
    <name evidence="9" type="primary">DMRT2</name>
</gene>
<feature type="compositionally biased region" description="Acidic residues" evidence="7">
    <location>
        <begin position="53"/>
        <end position="86"/>
    </location>
</feature>